<dbReference type="GO" id="GO:0016787">
    <property type="term" value="F:hydrolase activity"/>
    <property type="evidence" value="ECO:0007669"/>
    <property type="project" value="UniProtKB-KW"/>
</dbReference>
<dbReference type="PANTHER" id="PTHR40588">
    <property type="entry name" value="MRNA INTERFERASE TOXIN YAFQ"/>
    <property type="match status" value="1"/>
</dbReference>
<comment type="caution">
    <text evidence="2">The sequence shown here is derived from an EMBL/GenBank/DDBJ whole genome shotgun (WGS) entry which is preliminary data.</text>
</comment>
<gene>
    <name evidence="2" type="ORF">NEPTK9_000645</name>
</gene>
<dbReference type="RefSeq" id="WP_228547006.1">
    <property type="nucleotide sequence ID" value="NZ_JAAEJV010000012.1"/>
</dbReference>
<dbReference type="Pfam" id="PF15738">
    <property type="entry name" value="YafQ_toxin"/>
    <property type="match status" value="1"/>
</dbReference>
<reference evidence="2 3" key="1">
    <citation type="submission" date="2020-01" db="EMBL/GenBank/DDBJ databases">
        <title>Draft genome sequence of Cand. Neptunochlamydia vexilliferae K9.</title>
        <authorList>
            <person name="Schulz F."/>
            <person name="Koestlbacher S."/>
            <person name="Wascher F."/>
            <person name="Pizzetti I."/>
            <person name="Horn M."/>
        </authorList>
    </citation>
    <scope>NUCLEOTIDE SEQUENCE [LARGE SCALE GENOMIC DNA]</scope>
    <source>
        <strain evidence="2 3">K9</strain>
    </source>
</reference>
<dbReference type="EMBL" id="JAAEJV010000012">
    <property type="protein sequence ID" value="MBF5059137.1"/>
    <property type="molecule type" value="Genomic_DNA"/>
</dbReference>
<evidence type="ECO:0000313" key="2">
    <source>
        <dbReference type="EMBL" id="MBF5059137.1"/>
    </source>
</evidence>
<dbReference type="InterPro" id="IPR035093">
    <property type="entry name" value="RelE/ParE_toxin_dom_sf"/>
</dbReference>
<keyword evidence="2" id="KW-0378">Hydrolase</keyword>
<dbReference type="EC" id="3.1.-.-" evidence="2"/>
<dbReference type="SUPFAM" id="SSF143011">
    <property type="entry name" value="RelE-like"/>
    <property type="match status" value="1"/>
</dbReference>
<organism evidence="2 3">
    <name type="scientific">Candidatus Neptunichlamydia vexilliferae</name>
    <dbReference type="NCBI Taxonomy" id="1651774"/>
    <lineage>
        <taxon>Bacteria</taxon>
        <taxon>Pseudomonadati</taxon>
        <taxon>Chlamydiota</taxon>
        <taxon>Chlamydiia</taxon>
        <taxon>Parachlamydiales</taxon>
        <taxon>Simkaniaceae</taxon>
        <taxon>Candidatus Neptunichlamydia</taxon>
    </lineage>
</organism>
<evidence type="ECO:0000313" key="3">
    <source>
        <dbReference type="Proteomes" id="UP001194714"/>
    </source>
</evidence>
<dbReference type="InterPro" id="IPR004386">
    <property type="entry name" value="Toxin_YafQ-like"/>
</dbReference>
<name>A0ABS0AZV2_9BACT</name>
<dbReference type="NCBIfam" id="TIGR02385">
    <property type="entry name" value="RelE_StbE"/>
    <property type="match status" value="1"/>
</dbReference>
<dbReference type="Gene3D" id="3.30.2310.20">
    <property type="entry name" value="RelE-like"/>
    <property type="match status" value="1"/>
</dbReference>
<dbReference type="InterPro" id="IPR007712">
    <property type="entry name" value="RelE/ParE_toxin"/>
</dbReference>
<dbReference type="Proteomes" id="UP001194714">
    <property type="component" value="Unassembled WGS sequence"/>
</dbReference>
<proteinExistence type="predicted"/>
<sequence>MLEIIRTTQFKRDVKRLIKQRKKLEKLKQVINKLVEEEPLPTKLRNHKLSGNYRGRWECHIEPDWLLIYKLEKKRLLWNEPVLTQNCLTKELLSN</sequence>
<protein>
    <submittedName>
        <fullName evidence="2">mRNA interferase YafQ</fullName>
        <ecNumber evidence="2">3.1.-.-</ecNumber>
    </submittedName>
</protein>
<keyword evidence="1" id="KW-1277">Toxin-antitoxin system</keyword>
<keyword evidence="3" id="KW-1185">Reference proteome</keyword>
<evidence type="ECO:0000256" key="1">
    <source>
        <dbReference type="ARBA" id="ARBA00022649"/>
    </source>
</evidence>
<accession>A0ABS0AZV2</accession>
<dbReference type="PANTHER" id="PTHR40588:SF1">
    <property type="entry name" value="MRNA INTERFERASE TOXIN YAFQ"/>
    <property type="match status" value="1"/>
</dbReference>